<name>A0ABW6R1H9_9NOCA</name>
<dbReference type="RefSeq" id="WP_387722889.1">
    <property type="nucleotide sequence ID" value="NZ_JBIAPI010000009.1"/>
</dbReference>
<dbReference type="EMBL" id="JBIAPI010000009">
    <property type="protein sequence ID" value="MFF3227098.1"/>
    <property type="molecule type" value="Genomic_DNA"/>
</dbReference>
<accession>A0ABW6R1H9</accession>
<gene>
    <name evidence="1" type="ORF">ACFYV7_30175</name>
</gene>
<proteinExistence type="predicted"/>
<protein>
    <submittedName>
        <fullName evidence="1">Uncharacterized protein</fullName>
    </submittedName>
</protein>
<evidence type="ECO:0000313" key="1">
    <source>
        <dbReference type="EMBL" id="MFF3227098.1"/>
    </source>
</evidence>
<comment type="caution">
    <text evidence="1">The sequence shown here is derived from an EMBL/GenBank/DDBJ whole genome shotgun (WGS) entry which is preliminary data.</text>
</comment>
<organism evidence="1 2">
    <name type="scientific">Nocardia suismassiliense</name>
    <dbReference type="NCBI Taxonomy" id="2077092"/>
    <lineage>
        <taxon>Bacteria</taxon>
        <taxon>Bacillati</taxon>
        <taxon>Actinomycetota</taxon>
        <taxon>Actinomycetes</taxon>
        <taxon>Mycobacteriales</taxon>
        <taxon>Nocardiaceae</taxon>
        <taxon>Nocardia</taxon>
    </lineage>
</organism>
<sequence>MGTSATAPYPPVAVFRGVGNGGQILHLDEHVQGEARRTALARLAHATTFVGGFPAAMTRRSIAQPPTGPDNAVGELRLMRHRRAAQYAPLIQFGDHYIADAVAALRR</sequence>
<reference evidence="1 2" key="1">
    <citation type="submission" date="2024-10" db="EMBL/GenBank/DDBJ databases">
        <title>The Natural Products Discovery Center: Release of the First 8490 Sequenced Strains for Exploring Actinobacteria Biosynthetic Diversity.</title>
        <authorList>
            <person name="Kalkreuter E."/>
            <person name="Kautsar S.A."/>
            <person name="Yang D."/>
            <person name="Bader C.D."/>
            <person name="Teijaro C.N."/>
            <person name="Fluegel L."/>
            <person name="Davis C.M."/>
            <person name="Simpson J.R."/>
            <person name="Lauterbach L."/>
            <person name="Steele A.D."/>
            <person name="Gui C."/>
            <person name="Meng S."/>
            <person name="Li G."/>
            <person name="Viehrig K."/>
            <person name="Ye F."/>
            <person name="Su P."/>
            <person name="Kiefer A.F."/>
            <person name="Nichols A."/>
            <person name="Cepeda A.J."/>
            <person name="Yan W."/>
            <person name="Fan B."/>
            <person name="Jiang Y."/>
            <person name="Adhikari A."/>
            <person name="Zheng C.-J."/>
            <person name="Schuster L."/>
            <person name="Cowan T.M."/>
            <person name="Smanski M.J."/>
            <person name="Chevrette M.G."/>
            <person name="De Carvalho L.P.S."/>
            <person name="Shen B."/>
        </authorList>
    </citation>
    <scope>NUCLEOTIDE SEQUENCE [LARGE SCALE GENOMIC DNA]</scope>
    <source>
        <strain evidence="1 2">NPDC003040</strain>
    </source>
</reference>
<dbReference type="Proteomes" id="UP001601948">
    <property type="component" value="Unassembled WGS sequence"/>
</dbReference>
<keyword evidence="2" id="KW-1185">Reference proteome</keyword>
<evidence type="ECO:0000313" key="2">
    <source>
        <dbReference type="Proteomes" id="UP001601948"/>
    </source>
</evidence>